<evidence type="ECO:0000313" key="2">
    <source>
        <dbReference type="Proteomes" id="UP001233999"/>
    </source>
</evidence>
<accession>A0AAD8A5U5</accession>
<organism evidence="1 2">
    <name type="scientific">Diploptera punctata</name>
    <name type="common">Pacific beetle cockroach</name>
    <dbReference type="NCBI Taxonomy" id="6984"/>
    <lineage>
        <taxon>Eukaryota</taxon>
        <taxon>Metazoa</taxon>
        <taxon>Ecdysozoa</taxon>
        <taxon>Arthropoda</taxon>
        <taxon>Hexapoda</taxon>
        <taxon>Insecta</taxon>
        <taxon>Pterygota</taxon>
        <taxon>Neoptera</taxon>
        <taxon>Polyneoptera</taxon>
        <taxon>Dictyoptera</taxon>
        <taxon>Blattodea</taxon>
        <taxon>Blaberoidea</taxon>
        <taxon>Blaberidae</taxon>
        <taxon>Diplopterinae</taxon>
        <taxon>Diploptera</taxon>
    </lineage>
</organism>
<dbReference type="EMBL" id="JASPKZ010003457">
    <property type="protein sequence ID" value="KAJ9593165.1"/>
    <property type="molecule type" value="Genomic_DNA"/>
</dbReference>
<comment type="caution">
    <text evidence="1">The sequence shown here is derived from an EMBL/GenBank/DDBJ whole genome shotgun (WGS) entry which is preliminary data.</text>
</comment>
<proteinExistence type="predicted"/>
<feature type="non-terminal residue" evidence="1">
    <location>
        <position position="1"/>
    </location>
</feature>
<protein>
    <submittedName>
        <fullName evidence="1">Uncharacterized protein</fullName>
    </submittedName>
</protein>
<reference evidence="1" key="1">
    <citation type="journal article" date="2023" name="IScience">
        <title>Live-bearing cockroach genome reveals convergent evolutionary mechanisms linked to viviparity in insects and beyond.</title>
        <authorList>
            <person name="Fouks B."/>
            <person name="Harrison M.C."/>
            <person name="Mikhailova A.A."/>
            <person name="Marchal E."/>
            <person name="English S."/>
            <person name="Carruthers M."/>
            <person name="Jennings E.C."/>
            <person name="Chiamaka E.L."/>
            <person name="Frigard R.A."/>
            <person name="Pippel M."/>
            <person name="Attardo G.M."/>
            <person name="Benoit J.B."/>
            <person name="Bornberg-Bauer E."/>
            <person name="Tobe S.S."/>
        </authorList>
    </citation>
    <scope>NUCLEOTIDE SEQUENCE</scope>
    <source>
        <strain evidence="1">Stay&amp;Tobe</strain>
    </source>
</reference>
<name>A0AAD8A5U5_DIPPU</name>
<reference evidence="1" key="2">
    <citation type="submission" date="2023-05" db="EMBL/GenBank/DDBJ databases">
        <authorList>
            <person name="Fouks B."/>
        </authorList>
    </citation>
    <scope>NUCLEOTIDE SEQUENCE</scope>
    <source>
        <strain evidence="1">Stay&amp;Tobe</strain>
        <tissue evidence="1">Testes</tissue>
    </source>
</reference>
<gene>
    <name evidence="1" type="ORF">L9F63_015262</name>
</gene>
<dbReference type="Proteomes" id="UP001233999">
    <property type="component" value="Unassembled WGS sequence"/>
</dbReference>
<evidence type="ECO:0000313" key="1">
    <source>
        <dbReference type="EMBL" id="KAJ9593165.1"/>
    </source>
</evidence>
<dbReference type="AlphaFoldDB" id="A0AAD8A5U5"/>
<keyword evidence="2" id="KW-1185">Reference proteome</keyword>
<feature type="non-terminal residue" evidence="1">
    <location>
        <position position="126"/>
    </location>
</feature>
<sequence>QRRMQNPLLCTKEVRPVKERVSSSGLSQVLHCNLPNGLQYFNHFNSLGDCKTRSARRNNGTHELRQNNKDIRNTENTSALRRSHSAPSLPIATWILGVFLPKLLGSHYVKIINCLRVKITTWILPS</sequence>